<feature type="transmembrane region" description="Helical" evidence="2">
    <location>
        <begin position="396"/>
        <end position="420"/>
    </location>
</feature>
<feature type="transmembrane region" description="Helical" evidence="2">
    <location>
        <begin position="164"/>
        <end position="182"/>
    </location>
</feature>
<feature type="transmembrane region" description="Helical" evidence="2">
    <location>
        <begin position="466"/>
        <end position="487"/>
    </location>
</feature>
<dbReference type="AlphaFoldDB" id="R4Z209"/>
<protein>
    <submittedName>
        <fullName evidence="3">Uncharacterized protein</fullName>
    </submittedName>
</protein>
<gene>
    <name evidence="3" type="ORF">BN381_50111</name>
</gene>
<keyword evidence="4" id="KW-1185">Reference proteome</keyword>
<dbReference type="eggNOG" id="ENOG502ZEPR">
    <property type="taxonomic scope" value="Bacteria"/>
</dbReference>
<keyword evidence="2" id="KW-1133">Transmembrane helix</keyword>
<dbReference type="Proteomes" id="UP000018291">
    <property type="component" value="Unassembled WGS sequence"/>
</dbReference>
<sequence length="580" mass="60848">MPDEGFLEQPGPAVCDPAETASKPTQAGRSGRVWTGLPLLLVGVSLLPLVRDPFYSDAEHLPYQDLARSPNPLLDPARTAIADIGPYIENQGTFRPLGRAFRAYATSWTVRIAEFSGLTPHVVWGLLRCLFGMAAAYGALLLARSFVEVGSYDAPNNDEPAGDRLILPICVAFSFGMIAAGLTGAPIFFPSSYLVVVLIIGASLRWIARPELWLSAPTLSPRHAARAVVSAAIGAALAAWGEVSAIAVPMVLFWAVVMLWVHRRDALRVLTSLGSICCGILVASFLLVTVVGRMAIGRACAAGGCYRYSEFGITSDTPSTLVTRLWSSVPPVRYLWAISNVRAYLSVVVLVVAVVIATAVTILVTRRQPGPPASAAGTDEDGRSSLRLTPATRPNVIPLVLAGAVLVVLSELVPALSVGFQQATGRVGMGQAWRNSALSAAGWALVMTAIWLLVAPRVSRTVRRVMLVGIAAMWALVPVTNAAFAAWSASSTSGRVNAAIGRAFVSSGGAQDANCGLIREWARLPPSAGGSADPDDRFTFMSTRLNGARQSLGLPDFCPAAGDADLGTSDAGPAAPSSPG</sequence>
<reference evidence="3 4" key="1">
    <citation type="journal article" date="2013" name="ISME J.">
        <title>Metabolic model for the filamentous 'Candidatus Microthrix parvicella' based on genomic and metagenomic analyses.</title>
        <authorList>
            <person name="Jon McIlroy S."/>
            <person name="Kristiansen R."/>
            <person name="Albertsen M."/>
            <person name="Michael Karst S."/>
            <person name="Rossetti S."/>
            <person name="Lund Nielsen J."/>
            <person name="Tandoi V."/>
            <person name="James Seviour R."/>
            <person name="Nielsen P.H."/>
        </authorList>
    </citation>
    <scope>NUCLEOTIDE SEQUENCE [LARGE SCALE GENOMIC DNA]</scope>
    <source>
        <strain evidence="3 4">RN1</strain>
    </source>
</reference>
<feature type="transmembrane region" description="Helical" evidence="2">
    <location>
        <begin position="432"/>
        <end position="454"/>
    </location>
</feature>
<feature type="region of interest" description="Disordered" evidence="1">
    <location>
        <begin position="369"/>
        <end position="389"/>
    </location>
</feature>
<name>R4Z209_9ACTN</name>
<evidence type="ECO:0000313" key="3">
    <source>
        <dbReference type="EMBL" id="CCM64969.1"/>
    </source>
</evidence>
<keyword evidence="2" id="KW-0472">Membrane</keyword>
<comment type="caution">
    <text evidence="3">The sequence shown here is derived from an EMBL/GenBank/DDBJ whole genome shotgun (WGS) entry which is preliminary data.</text>
</comment>
<feature type="transmembrane region" description="Helical" evidence="2">
    <location>
        <begin position="122"/>
        <end position="143"/>
    </location>
</feature>
<feature type="transmembrane region" description="Helical" evidence="2">
    <location>
        <begin position="228"/>
        <end position="261"/>
    </location>
</feature>
<evidence type="ECO:0000313" key="4">
    <source>
        <dbReference type="Proteomes" id="UP000018291"/>
    </source>
</evidence>
<feature type="transmembrane region" description="Helical" evidence="2">
    <location>
        <begin position="188"/>
        <end position="207"/>
    </location>
</feature>
<dbReference type="STRING" id="1229780.BN381_50111"/>
<accession>R4Z209</accession>
<dbReference type="RefSeq" id="WP_012229345.1">
    <property type="nucleotide sequence ID" value="NZ_HG422565.1"/>
</dbReference>
<evidence type="ECO:0000256" key="2">
    <source>
        <dbReference type="SAM" id="Phobius"/>
    </source>
</evidence>
<dbReference type="HOGENOM" id="CLU_469853_0_0_11"/>
<feature type="region of interest" description="Disordered" evidence="1">
    <location>
        <begin position="1"/>
        <end position="29"/>
    </location>
</feature>
<feature type="transmembrane region" description="Helical" evidence="2">
    <location>
        <begin position="343"/>
        <end position="364"/>
    </location>
</feature>
<organism evidence="3 4">
    <name type="scientific">Candidatus Neomicrothrix parvicella RN1</name>
    <dbReference type="NCBI Taxonomy" id="1229780"/>
    <lineage>
        <taxon>Bacteria</taxon>
        <taxon>Bacillati</taxon>
        <taxon>Actinomycetota</taxon>
        <taxon>Acidimicrobiia</taxon>
        <taxon>Acidimicrobiales</taxon>
        <taxon>Microthrixaceae</taxon>
        <taxon>Candidatus Neomicrothrix</taxon>
    </lineage>
</organism>
<dbReference type="EMBL" id="CANL01000045">
    <property type="protein sequence ID" value="CCM64969.1"/>
    <property type="molecule type" value="Genomic_DNA"/>
</dbReference>
<keyword evidence="2" id="KW-0812">Transmembrane</keyword>
<evidence type="ECO:0000256" key="1">
    <source>
        <dbReference type="SAM" id="MobiDB-lite"/>
    </source>
</evidence>
<proteinExistence type="predicted"/>
<feature type="transmembrane region" description="Helical" evidence="2">
    <location>
        <begin position="267"/>
        <end position="288"/>
    </location>
</feature>